<sequence>MKTWFCLITLSCLCFSASKKEPPKVFDVHLHGAKDIIGHIKALQAAGVYKAAISSSWEGQSTYRAQSKMSLLYGLMFPCPNGKVPYSLQACFSDGKEWPSQMGRGTN</sequence>
<evidence type="ECO:0000313" key="1">
    <source>
        <dbReference type="EMBL" id="MDO1449299.1"/>
    </source>
</evidence>
<evidence type="ECO:0008006" key="3">
    <source>
        <dbReference type="Google" id="ProtNLM"/>
    </source>
</evidence>
<accession>A0ABT8RBC6</accession>
<proteinExistence type="predicted"/>
<dbReference type="EMBL" id="JAUKPO010000017">
    <property type="protein sequence ID" value="MDO1449299.1"/>
    <property type="molecule type" value="Genomic_DNA"/>
</dbReference>
<reference evidence="1" key="1">
    <citation type="submission" date="2023-07" db="EMBL/GenBank/DDBJ databases">
        <title>The genome sequence of Rhodocytophaga aerolata KACC 12507.</title>
        <authorList>
            <person name="Zhang X."/>
        </authorList>
    </citation>
    <scope>NUCLEOTIDE SEQUENCE</scope>
    <source>
        <strain evidence="1">KACC 12507</strain>
    </source>
</reference>
<gene>
    <name evidence="1" type="ORF">Q0590_23690</name>
</gene>
<dbReference type="Proteomes" id="UP001168528">
    <property type="component" value="Unassembled WGS sequence"/>
</dbReference>
<evidence type="ECO:0000313" key="2">
    <source>
        <dbReference type="Proteomes" id="UP001168528"/>
    </source>
</evidence>
<organism evidence="1 2">
    <name type="scientific">Rhodocytophaga aerolata</name>
    <dbReference type="NCBI Taxonomy" id="455078"/>
    <lineage>
        <taxon>Bacteria</taxon>
        <taxon>Pseudomonadati</taxon>
        <taxon>Bacteroidota</taxon>
        <taxon>Cytophagia</taxon>
        <taxon>Cytophagales</taxon>
        <taxon>Rhodocytophagaceae</taxon>
        <taxon>Rhodocytophaga</taxon>
    </lineage>
</organism>
<name>A0ABT8RBC6_9BACT</name>
<keyword evidence="2" id="KW-1185">Reference proteome</keyword>
<protein>
    <recommendedName>
        <fullName evidence="3">Amidohydrolase family protein</fullName>
    </recommendedName>
</protein>
<comment type="caution">
    <text evidence="1">The sequence shown here is derived from an EMBL/GenBank/DDBJ whole genome shotgun (WGS) entry which is preliminary data.</text>
</comment>